<evidence type="ECO:0000313" key="2">
    <source>
        <dbReference type="Proteomes" id="UP000598271"/>
    </source>
</evidence>
<proteinExistence type="predicted"/>
<sequence length="72" mass="8087">MLIPPAQEDTPVISAMAEKKATSPSRTKLHLILDVVIKVTDLTKHIRADHDPWAMIELKFTNGRKNQIPMLA</sequence>
<dbReference type="Proteomes" id="UP000598271">
    <property type="component" value="Unassembled WGS sequence"/>
</dbReference>
<accession>A0A8J3DD13</accession>
<reference evidence="1 2" key="1">
    <citation type="journal article" date="2014" name="Int. J. Syst. Evol. Microbiol.">
        <title>Complete genome sequence of Corynebacterium casei LMG S-19264T (=DSM 44701T), isolated from a smear-ripened cheese.</title>
        <authorList>
            <consortium name="US DOE Joint Genome Institute (JGI-PGF)"/>
            <person name="Walter F."/>
            <person name="Albersmeier A."/>
            <person name="Kalinowski J."/>
            <person name="Ruckert C."/>
        </authorList>
    </citation>
    <scope>NUCLEOTIDE SEQUENCE [LARGE SCALE GENOMIC DNA]</scope>
    <source>
        <strain evidence="1 2">KCTC 12866</strain>
    </source>
</reference>
<organism evidence="1 2">
    <name type="scientific">Persicitalea jodogahamensis</name>
    <dbReference type="NCBI Taxonomy" id="402147"/>
    <lineage>
        <taxon>Bacteria</taxon>
        <taxon>Pseudomonadati</taxon>
        <taxon>Bacteroidota</taxon>
        <taxon>Cytophagia</taxon>
        <taxon>Cytophagales</taxon>
        <taxon>Spirosomataceae</taxon>
        <taxon>Persicitalea</taxon>
    </lineage>
</organism>
<keyword evidence="2" id="KW-1185">Reference proteome</keyword>
<evidence type="ECO:0000313" key="1">
    <source>
        <dbReference type="EMBL" id="GHB78498.1"/>
    </source>
</evidence>
<protein>
    <submittedName>
        <fullName evidence="1">Uncharacterized protein</fullName>
    </submittedName>
</protein>
<dbReference type="AlphaFoldDB" id="A0A8J3DD13"/>
<dbReference type="EMBL" id="BMXF01000003">
    <property type="protein sequence ID" value="GHB78498.1"/>
    <property type="molecule type" value="Genomic_DNA"/>
</dbReference>
<gene>
    <name evidence="1" type="ORF">GCM10007390_35990</name>
</gene>
<comment type="caution">
    <text evidence="1">The sequence shown here is derived from an EMBL/GenBank/DDBJ whole genome shotgun (WGS) entry which is preliminary data.</text>
</comment>
<name>A0A8J3DD13_9BACT</name>